<accession>A0AAW3US69</accession>
<protein>
    <submittedName>
        <fullName evidence="1">Uncharacterized protein</fullName>
    </submittedName>
</protein>
<dbReference type="RefSeq" id="WP_260332130.1">
    <property type="nucleotide sequence ID" value="NZ_JACIII010000004.1"/>
</dbReference>
<dbReference type="EMBL" id="JACIIK010000003">
    <property type="protein sequence ID" value="MBB6201188.1"/>
    <property type="molecule type" value="Genomic_DNA"/>
</dbReference>
<comment type="caution">
    <text evidence="1">The sequence shown here is derived from an EMBL/GenBank/DDBJ whole genome shotgun (WGS) entry which is preliminary data.</text>
</comment>
<name>A0AAW3US69_9BURK</name>
<dbReference type="Proteomes" id="UP000518681">
    <property type="component" value="Unassembled WGS sequence"/>
</dbReference>
<proteinExistence type="predicted"/>
<gene>
    <name evidence="1" type="ORF">GGD69_002037</name>
</gene>
<evidence type="ECO:0000313" key="1">
    <source>
        <dbReference type="EMBL" id="MBB6201188.1"/>
    </source>
</evidence>
<sequence length="42" mass="4861">MIQLLRAAPKLKAIALLRTLQVDYPERLSDCVRRPFGRHVSQ</sequence>
<reference evidence="1 2" key="1">
    <citation type="submission" date="2020-08" db="EMBL/GenBank/DDBJ databases">
        <title>Genomic Encyclopedia of Type Strains, Phase IV (KMG-V): Genome sequencing to study the core and pangenomes of soil and plant-associated prokaryotes.</title>
        <authorList>
            <person name="Whitman W."/>
        </authorList>
    </citation>
    <scope>NUCLEOTIDE SEQUENCE [LARGE SCALE GENOMIC DNA]</scope>
    <source>
        <strain evidence="1 2">SEMIA 4013</strain>
    </source>
</reference>
<evidence type="ECO:0000313" key="2">
    <source>
        <dbReference type="Proteomes" id="UP000518681"/>
    </source>
</evidence>
<organism evidence="1 2">
    <name type="scientific">Paraburkholderia fungorum</name>
    <dbReference type="NCBI Taxonomy" id="134537"/>
    <lineage>
        <taxon>Bacteria</taxon>
        <taxon>Pseudomonadati</taxon>
        <taxon>Pseudomonadota</taxon>
        <taxon>Betaproteobacteria</taxon>
        <taxon>Burkholderiales</taxon>
        <taxon>Burkholderiaceae</taxon>
        <taxon>Paraburkholderia</taxon>
    </lineage>
</organism>
<dbReference type="AlphaFoldDB" id="A0AAW3US69"/>